<evidence type="ECO:0000256" key="1">
    <source>
        <dbReference type="SAM" id="MobiDB-lite"/>
    </source>
</evidence>
<accession>A0AAJ0GEM6</accession>
<keyword evidence="4" id="KW-1185">Reference proteome</keyword>
<dbReference type="Pfam" id="PF08719">
    <property type="entry name" value="NADAR"/>
    <property type="match status" value="1"/>
</dbReference>
<protein>
    <recommendedName>
        <fullName evidence="2">NADAR domain-containing protein</fullName>
    </recommendedName>
</protein>
<dbReference type="NCBIfam" id="TIGR02464">
    <property type="entry name" value="ribofla_fusion"/>
    <property type="match status" value="1"/>
</dbReference>
<reference evidence="3" key="1">
    <citation type="submission" date="2023-04" db="EMBL/GenBank/DDBJ databases">
        <title>Black Yeasts Isolated from many extreme environments.</title>
        <authorList>
            <person name="Coleine C."/>
            <person name="Stajich J.E."/>
            <person name="Selbmann L."/>
        </authorList>
    </citation>
    <scope>NUCLEOTIDE SEQUENCE</scope>
    <source>
        <strain evidence="3">CCFEE 5312</strain>
    </source>
</reference>
<dbReference type="AlphaFoldDB" id="A0AAJ0GEM6"/>
<feature type="domain" description="NADAR" evidence="2">
    <location>
        <begin position="39"/>
        <end position="210"/>
    </location>
</feature>
<proteinExistence type="predicted"/>
<name>A0AAJ0GEM6_9PEZI</name>
<dbReference type="SUPFAM" id="SSF143990">
    <property type="entry name" value="YbiA-like"/>
    <property type="match status" value="1"/>
</dbReference>
<dbReference type="Proteomes" id="UP001271007">
    <property type="component" value="Unassembled WGS sequence"/>
</dbReference>
<sequence>MPRNNSKDPPTRKARHVKSENDTSEHAAAAPRYTGDPIFFWKETGENGFLCQWYKCTPKFTDPEHAGLAFNSAEQYMMFRKAMLFNDTTTAAKIMAEKTPRKQKQLGKEVEDYDDDKWIEARSAIVQRGNWLKFSRCDNTPSMKIGVEGDPVPLKDLLLATRDEQELAEASPFDGVWGIGFKAEEAQGKRSQWGENLLGKALMHVRSELRREQEGSTATSDA</sequence>
<dbReference type="EMBL" id="JAWDJX010000007">
    <property type="protein sequence ID" value="KAK3056013.1"/>
    <property type="molecule type" value="Genomic_DNA"/>
</dbReference>
<dbReference type="Gene3D" id="1.10.357.40">
    <property type="entry name" value="YbiA-like"/>
    <property type="match status" value="1"/>
</dbReference>
<organism evidence="3 4">
    <name type="scientific">Extremus antarcticus</name>
    <dbReference type="NCBI Taxonomy" id="702011"/>
    <lineage>
        <taxon>Eukaryota</taxon>
        <taxon>Fungi</taxon>
        <taxon>Dikarya</taxon>
        <taxon>Ascomycota</taxon>
        <taxon>Pezizomycotina</taxon>
        <taxon>Dothideomycetes</taxon>
        <taxon>Dothideomycetidae</taxon>
        <taxon>Mycosphaerellales</taxon>
        <taxon>Extremaceae</taxon>
        <taxon>Extremus</taxon>
    </lineage>
</organism>
<comment type="caution">
    <text evidence="3">The sequence shown here is derived from an EMBL/GenBank/DDBJ whole genome shotgun (WGS) entry which is preliminary data.</text>
</comment>
<feature type="compositionally biased region" description="Basic and acidic residues" evidence="1">
    <location>
        <begin position="1"/>
        <end position="25"/>
    </location>
</feature>
<evidence type="ECO:0000313" key="3">
    <source>
        <dbReference type="EMBL" id="KAK3056013.1"/>
    </source>
</evidence>
<dbReference type="CDD" id="cd15457">
    <property type="entry name" value="NADAR"/>
    <property type="match status" value="1"/>
</dbReference>
<feature type="region of interest" description="Disordered" evidence="1">
    <location>
        <begin position="1"/>
        <end position="28"/>
    </location>
</feature>
<dbReference type="InterPro" id="IPR037238">
    <property type="entry name" value="YbiA-like_sf"/>
</dbReference>
<gene>
    <name evidence="3" type="ORF">LTR09_003247</name>
</gene>
<evidence type="ECO:0000259" key="2">
    <source>
        <dbReference type="Pfam" id="PF08719"/>
    </source>
</evidence>
<dbReference type="InterPro" id="IPR012816">
    <property type="entry name" value="NADAR"/>
</dbReference>
<evidence type="ECO:0000313" key="4">
    <source>
        <dbReference type="Proteomes" id="UP001271007"/>
    </source>
</evidence>